<name>A0AAD7ZEH2_DIPPU</name>
<feature type="non-terminal residue" evidence="1">
    <location>
        <position position="1"/>
    </location>
</feature>
<dbReference type="AlphaFoldDB" id="A0AAD7ZEH2"/>
<sequence>RSDAFKFQLEQYKLATARMQECVNVMSDIEREMNRPVGTRHSYEMLSRPQVSRQRLRIPDTGNSSLKTMANSLEIFFKFLFVQFCFNTFFPS</sequence>
<feature type="non-terminal residue" evidence="1">
    <location>
        <position position="92"/>
    </location>
</feature>
<reference evidence="1" key="1">
    <citation type="journal article" date="2023" name="IScience">
        <title>Live-bearing cockroach genome reveals convergent evolutionary mechanisms linked to viviparity in insects and beyond.</title>
        <authorList>
            <person name="Fouks B."/>
            <person name="Harrison M.C."/>
            <person name="Mikhailova A.A."/>
            <person name="Marchal E."/>
            <person name="English S."/>
            <person name="Carruthers M."/>
            <person name="Jennings E.C."/>
            <person name="Chiamaka E.L."/>
            <person name="Frigard R.A."/>
            <person name="Pippel M."/>
            <person name="Attardo G.M."/>
            <person name="Benoit J.B."/>
            <person name="Bornberg-Bauer E."/>
            <person name="Tobe S.S."/>
        </authorList>
    </citation>
    <scope>NUCLEOTIDE SEQUENCE</scope>
    <source>
        <strain evidence="1">Stay&amp;Tobe</strain>
    </source>
</reference>
<comment type="caution">
    <text evidence="1">The sequence shown here is derived from an EMBL/GenBank/DDBJ whole genome shotgun (WGS) entry which is preliminary data.</text>
</comment>
<keyword evidence="2" id="KW-1185">Reference proteome</keyword>
<proteinExistence type="predicted"/>
<reference evidence="1" key="2">
    <citation type="submission" date="2023-05" db="EMBL/GenBank/DDBJ databases">
        <authorList>
            <person name="Fouks B."/>
        </authorList>
    </citation>
    <scope>NUCLEOTIDE SEQUENCE</scope>
    <source>
        <strain evidence="1">Stay&amp;Tobe</strain>
        <tissue evidence="1">Testes</tissue>
    </source>
</reference>
<dbReference type="EMBL" id="JASPKZ010008691">
    <property type="protein sequence ID" value="KAJ9579099.1"/>
    <property type="molecule type" value="Genomic_DNA"/>
</dbReference>
<gene>
    <name evidence="1" type="ORF">L9F63_024790</name>
</gene>
<organism evidence="1 2">
    <name type="scientific">Diploptera punctata</name>
    <name type="common">Pacific beetle cockroach</name>
    <dbReference type="NCBI Taxonomy" id="6984"/>
    <lineage>
        <taxon>Eukaryota</taxon>
        <taxon>Metazoa</taxon>
        <taxon>Ecdysozoa</taxon>
        <taxon>Arthropoda</taxon>
        <taxon>Hexapoda</taxon>
        <taxon>Insecta</taxon>
        <taxon>Pterygota</taxon>
        <taxon>Neoptera</taxon>
        <taxon>Polyneoptera</taxon>
        <taxon>Dictyoptera</taxon>
        <taxon>Blattodea</taxon>
        <taxon>Blaberoidea</taxon>
        <taxon>Blaberidae</taxon>
        <taxon>Diplopterinae</taxon>
        <taxon>Diploptera</taxon>
    </lineage>
</organism>
<evidence type="ECO:0000313" key="2">
    <source>
        <dbReference type="Proteomes" id="UP001233999"/>
    </source>
</evidence>
<dbReference type="Proteomes" id="UP001233999">
    <property type="component" value="Unassembled WGS sequence"/>
</dbReference>
<protein>
    <submittedName>
        <fullName evidence="1">Uncharacterized protein</fullName>
    </submittedName>
</protein>
<accession>A0AAD7ZEH2</accession>
<evidence type="ECO:0000313" key="1">
    <source>
        <dbReference type="EMBL" id="KAJ9579099.1"/>
    </source>
</evidence>